<dbReference type="KEGG" id="vg:79585555"/>
<reference evidence="1 2" key="1">
    <citation type="submission" date="2019-11" db="EMBL/GenBank/DDBJ databases">
        <authorList>
            <person name="Hylling O."/>
            <person name="Hansen L.H."/>
            <person name="Johansen A."/>
        </authorList>
    </citation>
    <scope>NUCLEOTIDE SEQUENCE [LARGE SCALE GENOMIC DNA]</scope>
</reference>
<accession>A0A6M3T877</accession>
<dbReference type="Proteomes" id="UP000502376">
    <property type="component" value="Segment"/>
</dbReference>
<proteinExistence type="predicted"/>
<keyword evidence="2" id="KW-1185">Reference proteome</keyword>
<dbReference type="GeneID" id="79585555"/>
<dbReference type="EMBL" id="MN734437">
    <property type="protein sequence ID" value="QJD54424.1"/>
    <property type="molecule type" value="Genomic_DNA"/>
</dbReference>
<evidence type="ECO:0000313" key="2">
    <source>
        <dbReference type="Proteomes" id="UP000502376"/>
    </source>
</evidence>
<name>A0A6M3T877_9CAUD</name>
<sequence length="58" mass="6862">MTFKIMEQREPRERKPFRIIETTPTVDGPRDRITNQTFTSMAEAEDYVKAELAKRHGH</sequence>
<dbReference type="RefSeq" id="YP_010738190.1">
    <property type="nucleotide sequence ID" value="NC_073023.1"/>
</dbReference>
<organism evidence="1 2">
    <name type="scientific">Sphingomonas phage Eidolon</name>
    <dbReference type="NCBI Taxonomy" id="2686311"/>
    <lineage>
        <taxon>Viruses</taxon>
        <taxon>Duplodnaviria</taxon>
        <taxon>Heunggongvirae</taxon>
        <taxon>Uroviricota</taxon>
        <taxon>Caudoviricetes</taxon>
        <taxon>Johnpaulvirinae</taxon>
        <taxon>Eidolonvirus</taxon>
        <taxon>Eidolonvirus eidolon</taxon>
    </lineage>
</organism>
<evidence type="ECO:0000313" key="1">
    <source>
        <dbReference type="EMBL" id="QJD54424.1"/>
    </source>
</evidence>
<protein>
    <submittedName>
        <fullName evidence="1">Uncharacterized protein</fullName>
    </submittedName>
</protein>